<dbReference type="Proteomes" id="UP000245202">
    <property type="component" value="Unassembled WGS sequence"/>
</dbReference>
<dbReference type="InterPro" id="IPR003658">
    <property type="entry name" value="Anti-sigma_ant"/>
</dbReference>
<name>A0A2R5EPB8_9BACL</name>
<evidence type="ECO:0000313" key="4">
    <source>
        <dbReference type="EMBL" id="GBG06838.1"/>
    </source>
</evidence>
<comment type="similarity">
    <text evidence="1 2">Belongs to the anti-sigma-factor antagonist family.</text>
</comment>
<dbReference type="Pfam" id="PF01740">
    <property type="entry name" value="STAS"/>
    <property type="match status" value="1"/>
</dbReference>
<comment type="caution">
    <text evidence="4">The sequence shown here is derived from an EMBL/GenBank/DDBJ whole genome shotgun (WGS) entry which is preliminary data.</text>
</comment>
<dbReference type="SUPFAM" id="SSF52091">
    <property type="entry name" value="SpoIIaa-like"/>
    <property type="match status" value="1"/>
</dbReference>
<sequence length="114" mass="12072">MNIQVEEIGGVTIIPLEGRLDGNNAGVAEGVFLGLFAEGKGTFVFDFSELQYISSAGLRVVLVAAKKLRASKGRMICANLAEQVYDVFEMSGFTSILEIAGTKEEALAKLQAGA</sequence>
<dbReference type="NCBIfam" id="TIGR00377">
    <property type="entry name" value="ant_ant_sig"/>
    <property type="match status" value="1"/>
</dbReference>
<organism evidence="4 5">
    <name type="scientific">Paenibacillus agaridevorans</name>
    <dbReference type="NCBI Taxonomy" id="171404"/>
    <lineage>
        <taxon>Bacteria</taxon>
        <taxon>Bacillati</taxon>
        <taxon>Bacillota</taxon>
        <taxon>Bacilli</taxon>
        <taxon>Bacillales</taxon>
        <taxon>Paenibacillaceae</taxon>
        <taxon>Paenibacillus</taxon>
    </lineage>
</organism>
<gene>
    <name evidence="4" type="ORF">PAT3040_01379</name>
</gene>
<proteinExistence type="inferred from homology"/>
<dbReference type="InterPro" id="IPR002645">
    <property type="entry name" value="STAS_dom"/>
</dbReference>
<dbReference type="AlphaFoldDB" id="A0A2R5EPB8"/>
<accession>A0A2R5EPB8</accession>
<dbReference type="InterPro" id="IPR036513">
    <property type="entry name" value="STAS_dom_sf"/>
</dbReference>
<dbReference type="Gene3D" id="3.30.750.24">
    <property type="entry name" value="STAS domain"/>
    <property type="match status" value="1"/>
</dbReference>
<evidence type="ECO:0000313" key="5">
    <source>
        <dbReference type="Proteomes" id="UP000245202"/>
    </source>
</evidence>
<evidence type="ECO:0000256" key="2">
    <source>
        <dbReference type="RuleBase" id="RU003749"/>
    </source>
</evidence>
<protein>
    <recommendedName>
        <fullName evidence="2">Anti-sigma factor antagonist</fullName>
    </recommendedName>
</protein>
<dbReference type="PANTHER" id="PTHR33495">
    <property type="entry name" value="ANTI-SIGMA FACTOR ANTAGONIST TM_1081-RELATED-RELATED"/>
    <property type="match status" value="1"/>
</dbReference>
<evidence type="ECO:0000259" key="3">
    <source>
        <dbReference type="PROSITE" id="PS50801"/>
    </source>
</evidence>
<reference evidence="4 5" key="1">
    <citation type="submission" date="2017-08" db="EMBL/GenBank/DDBJ databases">
        <title>Substantial Increase in Enzyme Production by Combined Drug-Resistance Mutations in Paenibacillus agaridevorans.</title>
        <authorList>
            <person name="Tanaka Y."/>
            <person name="Funane K."/>
            <person name="Hosaka T."/>
            <person name="Shiwa Y."/>
            <person name="Fujita N."/>
            <person name="Miyazaki T."/>
            <person name="Yoshikawa H."/>
            <person name="Murakami K."/>
            <person name="Kasahara K."/>
            <person name="Inaoka T."/>
            <person name="Hiraga Y."/>
            <person name="Ochi K."/>
        </authorList>
    </citation>
    <scope>NUCLEOTIDE SEQUENCE [LARGE SCALE GENOMIC DNA]</scope>
    <source>
        <strain evidence="4 5">T-3040</strain>
    </source>
</reference>
<evidence type="ECO:0000256" key="1">
    <source>
        <dbReference type="ARBA" id="ARBA00009013"/>
    </source>
</evidence>
<feature type="domain" description="STAS" evidence="3">
    <location>
        <begin position="1"/>
        <end position="110"/>
    </location>
</feature>
<dbReference type="CDD" id="cd07043">
    <property type="entry name" value="STAS_anti-anti-sigma_factors"/>
    <property type="match status" value="1"/>
</dbReference>
<dbReference type="GO" id="GO:0043856">
    <property type="term" value="F:anti-sigma factor antagonist activity"/>
    <property type="evidence" value="ECO:0007669"/>
    <property type="project" value="InterPro"/>
</dbReference>
<dbReference type="RefSeq" id="WP_087566836.1">
    <property type="nucleotide sequence ID" value="NZ_BDQX01000054.1"/>
</dbReference>
<dbReference type="EMBL" id="BDQX01000054">
    <property type="protein sequence ID" value="GBG06838.1"/>
    <property type="molecule type" value="Genomic_DNA"/>
</dbReference>
<dbReference type="PROSITE" id="PS50801">
    <property type="entry name" value="STAS"/>
    <property type="match status" value="1"/>
</dbReference>
<keyword evidence="5" id="KW-1185">Reference proteome</keyword>